<dbReference type="PANTHER" id="PTHR30520:SF6">
    <property type="entry name" value="FORMATE_NITRATE FAMILY TRANSPORTER (EUROFUNG)"/>
    <property type="match status" value="1"/>
</dbReference>
<feature type="transmembrane region" description="Helical" evidence="6">
    <location>
        <begin position="105"/>
        <end position="132"/>
    </location>
</feature>
<feature type="transmembrane region" description="Helical" evidence="6">
    <location>
        <begin position="27"/>
        <end position="51"/>
    </location>
</feature>
<reference evidence="7 8" key="1">
    <citation type="submission" date="2019-03" db="EMBL/GenBank/DDBJ databases">
        <title>Genomic Encyclopedia of Type Strains, Phase IV (KMG-IV): sequencing the most valuable type-strain genomes for metagenomic binning, comparative biology and taxonomic classification.</title>
        <authorList>
            <person name="Goeker M."/>
        </authorList>
    </citation>
    <scope>NUCLEOTIDE SEQUENCE [LARGE SCALE GENOMIC DNA]</scope>
    <source>
        <strain evidence="7 8">DSM 24176</strain>
    </source>
</reference>
<evidence type="ECO:0000256" key="4">
    <source>
        <dbReference type="ARBA" id="ARBA00023136"/>
    </source>
</evidence>
<sequence>MKKGYSGPKALTDYILKQSRNKANKSFMILLVQGILAGMYVSLGAIGYFKIAANTIDPGLGSFLGALVFPLGIIAILLMQAELFTSDSMVMIAVYDKKTKFVKTLRILSLVIFANMIGAMFIAFMTQASGIFNEQVMGMVMEKSIQKVNLPIDQLLISGIMCNILVSTGVCLSYSCKDEIAKIIVVWFAITVFVLTGTEHVVANMYYLFTAYFAGAQISLAQIFYNLSIVAVGNFIGGGIIVSGINYVLAYKNNEKPEPIQMVEPKVNIL</sequence>
<dbReference type="InterPro" id="IPR023271">
    <property type="entry name" value="Aquaporin-like"/>
</dbReference>
<dbReference type="Proteomes" id="UP000294545">
    <property type="component" value="Unassembled WGS sequence"/>
</dbReference>
<name>A0A4R1MS02_9FIRM</name>
<feature type="transmembrane region" description="Helical" evidence="6">
    <location>
        <begin position="223"/>
        <end position="249"/>
    </location>
</feature>
<dbReference type="Gene3D" id="1.20.1080.10">
    <property type="entry name" value="Glycerol uptake facilitator protein"/>
    <property type="match status" value="1"/>
</dbReference>
<comment type="subcellular location">
    <subcellularLocation>
        <location evidence="1">Membrane</location>
        <topology evidence="1">Multi-pass membrane protein</topology>
    </subcellularLocation>
</comment>
<keyword evidence="8" id="KW-1185">Reference proteome</keyword>
<proteinExistence type="inferred from homology"/>
<dbReference type="InterPro" id="IPR000292">
    <property type="entry name" value="For/NO2_transpt"/>
</dbReference>
<comment type="caution">
    <text evidence="7">The sequence shown here is derived from an EMBL/GenBank/DDBJ whole genome shotgun (WGS) entry which is preliminary data.</text>
</comment>
<evidence type="ECO:0000256" key="6">
    <source>
        <dbReference type="SAM" id="Phobius"/>
    </source>
</evidence>
<accession>A0A4R1MS02</accession>
<evidence type="ECO:0000256" key="5">
    <source>
        <dbReference type="ARBA" id="ARBA00049660"/>
    </source>
</evidence>
<dbReference type="Pfam" id="PF01226">
    <property type="entry name" value="Form_Nir_trans"/>
    <property type="match status" value="1"/>
</dbReference>
<dbReference type="EMBL" id="SMGQ01000013">
    <property type="protein sequence ID" value="TCK92693.1"/>
    <property type="molecule type" value="Genomic_DNA"/>
</dbReference>
<keyword evidence="3 6" id="KW-1133">Transmembrane helix</keyword>
<dbReference type="PANTHER" id="PTHR30520">
    <property type="entry name" value="FORMATE TRANSPORTER-RELATED"/>
    <property type="match status" value="1"/>
</dbReference>
<dbReference type="OrthoDB" id="9786493at2"/>
<feature type="transmembrane region" description="Helical" evidence="6">
    <location>
        <begin position="184"/>
        <end position="203"/>
    </location>
</feature>
<evidence type="ECO:0000313" key="7">
    <source>
        <dbReference type="EMBL" id="TCK92693.1"/>
    </source>
</evidence>
<gene>
    <name evidence="7" type="ORF">EDC19_1848</name>
</gene>
<keyword evidence="4 6" id="KW-0472">Membrane</keyword>
<evidence type="ECO:0000256" key="1">
    <source>
        <dbReference type="ARBA" id="ARBA00004141"/>
    </source>
</evidence>
<dbReference type="AlphaFoldDB" id="A0A4R1MS02"/>
<feature type="transmembrane region" description="Helical" evidence="6">
    <location>
        <begin position="63"/>
        <end position="84"/>
    </location>
</feature>
<evidence type="ECO:0000256" key="2">
    <source>
        <dbReference type="ARBA" id="ARBA00022692"/>
    </source>
</evidence>
<comment type="similarity">
    <text evidence="5">Belongs to the FNT transporter (TC 1.A.16) family.</text>
</comment>
<evidence type="ECO:0000256" key="3">
    <source>
        <dbReference type="ARBA" id="ARBA00022989"/>
    </source>
</evidence>
<organism evidence="7 8">
    <name type="scientific">Natranaerovirga hydrolytica</name>
    <dbReference type="NCBI Taxonomy" id="680378"/>
    <lineage>
        <taxon>Bacteria</taxon>
        <taxon>Bacillati</taxon>
        <taxon>Bacillota</taxon>
        <taxon>Clostridia</taxon>
        <taxon>Lachnospirales</taxon>
        <taxon>Natranaerovirgaceae</taxon>
        <taxon>Natranaerovirga</taxon>
    </lineage>
</organism>
<keyword evidence="2 6" id="KW-0812">Transmembrane</keyword>
<evidence type="ECO:0000313" key="8">
    <source>
        <dbReference type="Proteomes" id="UP000294545"/>
    </source>
</evidence>
<feature type="transmembrane region" description="Helical" evidence="6">
    <location>
        <begin position="152"/>
        <end position="172"/>
    </location>
</feature>
<dbReference type="GO" id="GO:0015499">
    <property type="term" value="F:formate transmembrane transporter activity"/>
    <property type="evidence" value="ECO:0007669"/>
    <property type="project" value="TreeGrafter"/>
</dbReference>
<protein>
    <submittedName>
        <fullName evidence="7">Formate/nitrite transporter</fullName>
    </submittedName>
</protein>
<dbReference type="GO" id="GO:0005886">
    <property type="term" value="C:plasma membrane"/>
    <property type="evidence" value="ECO:0007669"/>
    <property type="project" value="TreeGrafter"/>
</dbReference>
<dbReference type="RefSeq" id="WP_132282555.1">
    <property type="nucleotide sequence ID" value="NZ_SMGQ01000013.1"/>
</dbReference>